<dbReference type="AlphaFoldDB" id="A0AA92C0M5"/>
<organism evidence="1 2">
    <name type="scientific">Rhizobium rhizogenes</name>
    <name type="common">Agrobacterium rhizogenes</name>
    <dbReference type="NCBI Taxonomy" id="359"/>
    <lineage>
        <taxon>Bacteria</taxon>
        <taxon>Pseudomonadati</taxon>
        <taxon>Pseudomonadota</taxon>
        <taxon>Alphaproteobacteria</taxon>
        <taxon>Hyphomicrobiales</taxon>
        <taxon>Rhizobiaceae</taxon>
        <taxon>Rhizobium/Agrobacterium group</taxon>
        <taxon>Rhizobium</taxon>
    </lineage>
</organism>
<dbReference type="Pfam" id="PF02566">
    <property type="entry name" value="OsmC"/>
    <property type="match status" value="1"/>
</dbReference>
<dbReference type="Proteomes" id="UP000244335">
    <property type="component" value="Unassembled WGS sequence"/>
</dbReference>
<dbReference type="PANTHER" id="PTHR42830">
    <property type="entry name" value="OSMOTICALLY INDUCIBLE FAMILY PROTEIN"/>
    <property type="match status" value="1"/>
</dbReference>
<protein>
    <submittedName>
        <fullName evidence="1">Peroxiredoxin</fullName>
    </submittedName>
</protein>
<dbReference type="EMBL" id="QDFR01000008">
    <property type="protein sequence ID" value="PVE51105.1"/>
    <property type="molecule type" value="Genomic_DNA"/>
</dbReference>
<dbReference type="InterPro" id="IPR015946">
    <property type="entry name" value="KH_dom-like_a/b"/>
</dbReference>
<proteinExistence type="predicted"/>
<dbReference type="RefSeq" id="WP_116494011.1">
    <property type="nucleotide sequence ID" value="NZ_QDFR01000008.1"/>
</dbReference>
<dbReference type="InterPro" id="IPR003718">
    <property type="entry name" value="OsmC/Ohr_fam"/>
</dbReference>
<dbReference type="Gene3D" id="3.30.300.20">
    <property type="match status" value="1"/>
</dbReference>
<comment type="caution">
    <text evidence="1">The sequence shown here is derived from an EMBL/GenBank/DDBJ whole genome shotgun (WGS) entry which is preliminary data.</text>
</comment>
<evidence type="ECO:0000313" key="2">
    <source>
        <dbReference type="Proteomes" id="UP000244335"/>
    </source>
</evidence>
<sequence length="156" mass="17275">MADHEHRYTLKVTWSGNRGTGTSGYREYDRDHVLSADGKPDIAGSSDPAFRGDPARWNPEELLLASISACHKLWYLHFCAVSGVVVSDYVDEPEGTMVLKRDGAGHFTEVVLKPVITLAKGDPQTARELHADAHEKCFIANSVNFPIRVEPTIKSR</sequence>
<gene>
    <name evidence="1" type="ORF">DC430_19050</name>
</gene>
<accession>A0AA92C0M5</accession>
<name>A0AA92C0M5_RHIRH</name>
<dbReference type="InterPro" id="IPR052707">
    <property type="entry name" value="OsmC_Ohr_Peroxiredoxin"/>
</dbReference>
<dbReference type="InterPro" id="IPR036102">
    <property type="entry name" value="OsmC/Ohrsf"/>
</dbReference>
<dbReference type="PANTHER" id="PTHR42830:SF2">
    <property type="entry name" value="OSMC_OHR FAMILY PROTEIN"/>
    <property type="match status" value="1"/>
</dbReference>
<reference evidence="1 2" key="1">
    <citation type="submission" date="2018-04" db="EMBL/GenBank/DDBJ databases">
        <authorList>
            <person name="Hagen T."/>
        </authorList>
    </citation>
    <scope>NUCLEOTIDE SEQUENCE [LARGE SCALE GENOMIC DNA]</scope>
    <source>
        <strain evidence="1 2">TPD7009</strain>
    </source>
</reference>
<dbReference type="SUPFAM" id="SSF82784">
    <property type="entry name" value="OsmC-like"/>
    <property type="match status" value="1"/>
</dbReference>
<evidence type="ECO:0000313" key="1">
    <source>
        <dbReference type="EMBL" id="PVE51105.1"/>
    </source>
</evidence>